<comment type="subcellular location">
    <subcellularLocation>
        <location evidence="1">Membrane</location>
        <topology evidence="1">Multi-pass membrane protein</topology>
    </subcellularLocation>
</comment>
<dbReference type="GO" id="GO:0035725">
    <property type="term" value="P:sodium ion transmembrane transport"/>
    <property type="evidence" value="ECO:0007669"/>
    <property type="project" value="TreeGrafter"/>
</dbReference>
<dbReference type="NCBIfam" id="NF037979">
    <property type="entry name" value="Na_transp"/>
    <property type="match status" value="1"/>
</dbReference>
<dbReference type="PROSITE" id="PS50267">
    <property type="entry name" value="NA_NEUROTRAN_SYMP_3"/>
    <property type="match status" value="1"/>
</dbReference>
<keyword evidence="8" id="KW-0479">Metal-binding</keyword>
<keyword evidence="9" id="KW-1015">Disulfide bond</keyword>
<evidence type="ECO:0000256" key="4">
    <source>
        <dbReference type="ARBA" id="ARBA00022692"/>
    </source>
</evidence>
<evidence type="ECO:0000256" key="3">
    <source>
        <dbReference type="ARBA" id="ARBA00022448"/>
    </source>
</evidence>
<dbReference type="PROSITE" id="PS00610">
    <property type="entry name" value="NA_NEUROTRAN_SYMP_1"/>
    <property type="match status" value="1"/>
</dbReference>
<dbReference type="InterPro" id="IPR000175">
    <property type="entry name" value="Na/ntran_symport"/>
</dbReference>
<keyword evidence="4 10" id="KW-0812">Transmembrane</keyword>
<feature type="transmembrane region" description="Helical" evidence="11">
    <location>
        <begin position="562"/>
        <end position="583"/>
    </location>
</feature>
<feature type="transmembrane region" description="Helical" evidence="11">
    <location>
        <begin position="319"/>
        <end position="335"/>
    </location>
</feature>
<feature type="transmembrane region" description="Helical" evidence="11">
    <location>
        <begin position="265"/>
        <end position="282"/>
    </location>
</feature>
<feature type="transmembrane region" description="Helical" evidence="11">
    <location>
        <begin position="405"/>
        <end position="426"/>
    </location>
</feature>
<dbReference type="PRINTS" id="PR00176">
    <property type="entry name" value="NANEUSMPORT"/>
</dbReference>
<dbReference type="Pfam" id="PF00209">
    <property type="entry name" value="SNF"/>
    <property type="match status" value="1"/>
</dbReference>
<feature type="binding site" evidence="8">
    <location>
        <position position="89"/>
    </location>
    <ligand>
        <name>Na(+)</name>
        <dbReference type="ChEBI" id="CHEBI:29101"/>
        <label>1</label>
    </ligand>
</feature>
<evidence type="ECO:0000256" key="1">
    <source>
        <dbReference type="ARBA" id="ARBA00004141"/>
    </source>
</evidence>
<evidence type="ECO:0000256" key="7">
    <source>
        <dbReference type="ARBA" id="ARBA00023136"/>
    </source>
</evidence>
<evidence type="ECO:0000256" key="2">
    <source>
        <dbReference type="ARBA" id="ARBA00006459"/>
    </source>
</evidence>
<reference evidence="12" key="1">
    <citation type="submission" date="2012-11" db="EMBL/GenBank/DDBJ databases">
        <authorList>
            <person name="Lucero-Rivera Y.E."/>
            <person name="Tovar-Ramirez D."/>
        </authorList>
    </citation>
    <scope>NUCLEOTIDE SEQUENCE</scope>
    <source>
        <tissue evidence="12">Salivary gland</tissue>
    </source>
</reference>
<feature type="transmembrane region" description="Helical" evidence="11">
    <location>
        <begin position="447"/>
        <end position="472"/>
    </location>
</feature>
<feature type="transmembrane region" description="Helical" evidence="11">
    <location>
        <begin position="74"/>
        <end position="91"/>
    </location>
</feature>
<keyword evidence="7 11" id="KW-0472">Membrane</keyword>
<organism evidence="12">
    <name type="scientific">Rhipicephalus pulchellus</name>
    <name type="common">Yellow backed tick</name>
    <name type="synonym">Dermacentor pulchellus</name>
    <dbReference type="NCBI Taxonomy" id="72859"/>
    <lineage>
        <taxon>Eukaryota</taxon>
        <taxon>Metazoa</taxon>
        <taxon>Ecdysozoa</taxon>
        <taxon>Arthropoda</taxon>
        <taxon>Chelicerata</taxon>
        <taxon>Arachnida</taxon>
        <taxon>Acari</taxon>
        <taxon>Parasitiformes</taxon>
        <taxon>Ixodida</taxon>
        <taxon>Ixodoidea</taxon>
        <taxon>Ixodidae</taxon>
        <taxon>Rhipicephalinae</taxon>
        <taxon>Rhipicephalus</taxon>
        <taxon>Rhipicephalus</taxon>
    </lineage>
</organism>
<feature type="binding site" evidence="8">
    <location>
        <position position="321"/>
    </location>
    <ligand>
        <name>Na(+)</name>
        <dbReference type="ChEBI" id="CHEBI:29101"/>
        <label>1</label>
    </ligand>
</feature>
<dbReference type="PANTHER" id="PTHR11616:SF309">
    <property type="entry name" value="TRANSPORTER"/>
    <property type="match status" value="1"/>
</dbReference>
<keyword evidence="8" id="KW-0915">Sodium</keyword>
<dbReference type="SUPFAM" id="SSF161070">
    <property type="entry name" value="SNF-like"/>
    <property type="match status" value="1"/>
</dbReference>
<feature type="binding site" evidence="8">
    <location>
        <position position="422"/>
    </location>
    <ligand>
        <name>Na(+)</name>
        <dbReference type="ChEBI" id="CHEBI:29101"/>
        <label>1</label>
    </ligand>
</feature>
<feature type="transmembrane region" description="Helical" evidence="11">
    <location>
        <begin position="523"/>
        <end position="542"/>
    </location>
</feature>
<keyword evidence="3 10" id="KW-0813">Transport</keyword>
<keyword evidence="5 10" id="KW-0769">Symport</keyword>
<dbReference type="GO" id="GO:0015293">
    <property type="term" value="F:symporter activity"/>
    <property type="evidence" value="ECO:0007669"/>
    <property type="project" value="UniProtKB-KW"/>
</dbReference>
<dbReference type="PROSITE" id="PS00754">
    <property type="entry name" value="NA_NEUROTRAN_SYMP_2"/>
    <property type="match status" value="1"/>
</dbReference>
<evidence type="ECO:0000256" key="10">
    <source>
        <dbReference type="RuleBase" id="RU003732"/>
    </source>
</evidence>
<feature type="transmembrane region" description="Helical" evidence="11">
    <location>
        <begin position="103"/>
        <end position="123"/>
    </location>
</feature>
<sequence>MVFKRTSIPDVLAMTPLRRNSCRDGNSPLVPHQLLLNCRGEAEEKEECSSEHSRLGSPVDSAAARKRGKWKGKADFVFSCISFAVGLGNVWRFPYLCYENGGGAFLVPYFICLLTTAVPMFYLEVAMGQYLSKGVIGIWTVAPMFRGIGIASFVIVALSNIYYMVIVAWIMFYLFSSFSMVLPWKHCDNHWNTERCWEHNETHSTPPHNRSVTPIVEFWENHVLGITSGLHDIGTMRMELALYLLIAWVAVYFVIWKGLHQSGKIVWVLAGFPYVCLLILLVRGVTLSGSSDGLLYYITPDWSQLLKPTVWIAAGSQVFYSYGIGFGSVVTLGSYNEFHQSFIRDSAIVCVVNPMTSLLAGTVIFSVLGHMASAAGKSVGDVVKSGPGLAFLVYPEVVTRMPASMVWSILFFIMLLFLGINSQFCTSEAIVTGVIDKWPSMVSRRKLITFCLVATQFLLGLPMTTQGGMYLFQLMDNYAVSGITLLFIVFCQATALSWVYGLMNISDNIKEMIGRRPNLLLRLGWTVFTPVMCVAVLMFSVIKYQPLVYAKTYTYPWWGEMLGWFMALSSMIAIPAYVFYFLLTTPGSFRQRLRAGLSPQLVECDHKEEEEYPLRCTATPS</sequence>
<evidence type="ECO:0000313" key="12">
    <source>
        <dbReference type="EMBL" id="JAA57710.1"/>
    </source>
</evidence>
<dbReference type="GO" id="GO:0046872">
    <property type="term" value="F:metal ion binding"/>
    <property type="evidence" value="ECO:0007669"/>
    <property type="project" value="UniProtKB-KW"/>
</dbReference>
<dbReference type="PANTHER" id="PTHR11616">
    <property type="entry name" value="SODIUM/CHLORIDE DEPENDENT TRANSPORTER"/>
    <property type="match status" value="1"/>
</dbReference>
<dbReference type="InterPro" id="IPR037272">
    <property type="entry name" value="SNS_sf"/>
</dbReference>
<evidence type="ECO:0000256" key="9">
    <source>
        <dbReference type="PIRSR" id="PIRSR600175-2"/>
    </source>
</evidence>
<feature type="binding site" evidence="8">
    <location>
        <position position="84"/>
    </location>
    <ligand>
        <name>Na(+)</name>
        <dbReference type="ChEBI" id="CHEBI:29101"/>
        <label>1</label>
    </ligand>
</feature>
<dbReference type="GO" id="GO:0005886">
    <property type="term" value="C:plasma membrane"/>
    <property type="evidence" value="ECO:0007669"/>
    <property type="project" value="TreeGrafter"/>
</dbReference>
<evidence type="ECO:0000256" key="6">
    <source>
        <dbReference type="ARBA" id="ARBA00022989"/>
    </source>
</evidence>
<feature type="binding site" evidence="8">
    <location>
        <position position="353"/>
    </location>
    <ligand>
        <name>Na(+)</name>
        <dbReference type="ChEBI" id="CHEBI:29101"/>
        <label>1</label>
    </ligand>
</feature>
<evidence type="ECO:0000256" key="8">
    <source>
        <dbReference type="PIRSR" id="PIRSR600175-1"/>
    </source>
</evidence>
<evidence type="ECO:0000256" key="5">
    <source>
        <dbReference type="ARBA" id="ARBA00022847"/>
    </source>
</evidence>
<keyword evidence="6 11" id="KW-1133">Transmembrane helix</keyword>
<reference evidence="12" key="2">
    <citation type="journal article" date="2015" name="J. Proteomics">
        <title>Sexual differences in the sialomes of the zebra tick, Rhipicephalus pulchellus.</title>
        <authorList>
            <person name="Tan A.W."/>
            <person name="Francischetti I.M."/>
            <person name="Slovak M."/>
            <person name="Kini R.M."/>
            <person name="Ribeiro J.M."/>
        </authorList>
    </citation>
    <scope>NUCLEOTIDE SEQUENCE</scope>
    <source>
        <tissue evidence="12">Salivary gland</tissue>
    </source>
</reference>
<dbReference type="GO" id="GO:0006865">
    <property type="term" value="P:amino acid transport"/>
    <property type="evidence" value="ECO:0007669"/>
    <property type="project" value="TreeGrafter"/>
</dbReference>
<feature type="transmembrane region" description="Helical" evidence="11">
    <location>
        <begin position="478"/>
        <end position="502"/>
    </location>
</feature>
<feature type="transmembrane region" description="Helical" evidence="11">
    <location>
        <begin position="240"/>
        <end position="259"/>
    </location>
</feature>
<dbReference type="EMBL" id="GACK01007324">
    <property type="protein sequence ID" value="JAA57710.1"/>
    <property type="molecule type" value="mRNA"/>
</dbReference>
<dbReference type="CDD" id="cd11496">
    <property type="entry name" value="SLC6sbd-TauT-like"/>
    <property type="match status" value="1"/>
</dbReference>
<proteinExistence type="evidence at transcript level"/>
<feature type="disulfide bond" evidence="9">
    <location>
        <begin position="187"/>
        <end position="196"/>
    </location>
</feature>
<feature type="binding site" evidence="8">
    <location>
        <position position="418"/>
    </location>
    <ligand>
        <name>Na(+)</name>
        <dbReference type="ChEBI" id="CHEBI:29101"/>
        <label>1</label>
    </ligand>
</feature>
<name>L7M0Z2_RHIPC</name>
<feature type="binding site" evidence="8">
    <location>
        <position position="85"/>
    </location>
    <ligand>
        <name>Na(+)</name>
        <dbReference type="ChEBI" id="CHEBI:29101"/>
        <label>1</label>
    </ligand>
</feature>
<dbReference type="AlphaFoldDB" id="L7M0Z2"/>
<feature type="transmembrane region" description="Helical" evidence="11">
    <location>
        <begin position="347"/>
        <end position="368"/>
    </location>
</feature>
<accession>L7M0Z2</accession>
<protein>
    <recommendedName>
        <fullName evidence="10">Transporter</fullName>
    </recommendedName>
</protein>
<evidence type="ECO:0000256" key="11">
    <source>
        <dbReference type="SAM" id="Phobius"/>
    </source>
</evidence>
<comment type="similarity">
    <text evidence="2 10">Belongs to the sodium:neurotransmitter symporter (SNF) (TC 2.A.22) family.</text>
</comment>